<dbReference type="HOGENOM" id="CLU_131573_0_0_12"/>
<dbReference type="OrthoDB" id="363132at2"/>
<gene>
    <name evidence="2" type="ordered locus">Spica_0688</name>
</gene>
<dbReference type="Proteomes" id="UP000000503">
    <property type="component" value="Chromosome"/>
</dbReference>
<proteinExistence type="predicted"/>
<keyword evidence="3" id="KW-1185">Reference proteome</keyword>
<organism evidence="2 3">
    <name type="scientific">Gracilinema caldarium (strain ATCC 51460 / DSM 7334 / H1)</name>
    <name type="common">Treponema caldarium</name>
    <dbReference type="NCBI Taxonomy" id="744872"/>
    <lineage>
        <taxon>Bacteria</taxon>
        <taxon>Pseudomonadati</taxon>
        <taxon>Spirochaetota</taxon>
        <taxon>Spirochaetia</taxon>
        <taxon>Spirochaetales</taxon>
        <taxon>Breznakiellaceae</taxon>
        <taxon>Gracilinema</taxon>
    </lineage>
</organism>
<evidence type="ECO:0000256" key="1">
    <source>
        <dbReference type="SAM" id="SignalP"/>
    </source>
</evidence>
<name>F8EX99_GRAC1</name>
<sequence>MKRILIIVTAGLIAAGSLSAQAFGPGVGPQIAGQMQGLQTVKVEGKLALVNGMIAVQSGGKTYYVGGLNRLIGFIDGLKEGASVKLEGYALAFPGAPEYLHLRVTKLTFNGKDYDLSNSFGRGMGAMGPMGMNGPGFDGRNGRAGRGDRW</sequence>
<feature type="chain" id="PRO_5003370137" description="DUF5666 domain-containing protein" evidence="1">
    <location>
        <begin position="23"/>
        <end position="150"/>
    </location>
</feature>
<dbReference type="AlphaFoldDB" id="F8EX99"/>
<feature type="signal peptide" evidence="1">
    <location>
        <begin position="1"/>
        <end position="22"/>
    </location>
</feature>
<accession>F8EX99</accession>
<dbReference type="eggNOG" id="ENOG5031CWA">
    <property type="taxonomic scope" value="Bacteria"/>
</dbReference>
<dbReference type="RefSeq" id="WP_013968154.1">
    <property type="nucleotide sequence ID" value="NC_015732.1"/>
</dbReference>
<keyword evidence="1" id="KW-0732">Signal</keyword>
<evidence type="ECO:0008006" key="4">
    <source>
        <dbReference type="Google" id="ProtNLM"/>
    </source>
</evidence>
<dbReference type="EMBL" id="CP002868">
    <property type="protein sequence ID" value="AEJ18842.1"/>
    <property type="molecule type" value="Genomic_DNA"/>
</dbReference>
<protein>
    <recommendedName>
        <fullName evidence="4">DUF5666 domain-containing protein</fullName>
    </recommendedName>
</protein>
<evidence type="ECO:0000313" key="2">
    <source>
        <dbReference type="EMBL" id="AEJ18842.1"/>
    </source>
</evidence>
<dbReference type="KEGG" id="scd:Spica_0688"/>
<reference evidence="3" key="1">
    <citation type="journal article" date="2013" name="Stand. Genomic Sci.">
        <title>Genome sequence of the thermophilic fresh-water bacterium Spirochaeta caldaria type strain (H1(T)), reclassification of Spirochaeta caldaria, Spirochaeta stenostrepta, and Spirochaeta zuelzerae in the genus Treponema as Treponema caldaria comb. nov., Treponema stenostrepta comb. nov., and Treponema zuelzerae comb. nov., and emendation of the genus Treponema.</title>
        <authorList>
            <person name="Abt B."/>
            <person name="Goker M."/>
            <person name="Scheuner C."/>
            <person name="Han C."/>
            <person name="Lu M."/>
            <person name="Misra M."/>
            <person name="Lapidus A."/>
            <person name="Nolan M."/>
            <person name="Lucas S."/>
            <person name="Hammon N."/>
            <person name="Deshpande S."/>
            <person name="Cheng J.F."/>
            <person name="Tapia R."/>
            <person name="Goodwin L.A."/>
            <person name="Pitluck S."/>
            <person name="Liolios K."/>
            <person name="Pagani I."/>
            <person name="Ivanova N."/>
            <person name="Mavromatis K."/>
            <person name="Mikhailova N."/>
            <person name="Huntemann M."/>
            <person name="Pati A."/>
            <person name="Chen A."/>
            <person name="Palaniappan K."/>
            <person name="Land M."/>
            <person name="Hauser L."/>
            <person name="Jeffries C.D."/>
            <person name="Rohde M."/>
            <person name="Spring S."/>
            <person name="Gronow S."/>
            <person name="Detter J.C."/>
            <person name="Bristow J."/>
            <person name="Eisen J.A."/>
            <person name="Markowitz V."/>
            <person name="Hugenholtz P."/>
            <person name="Kyrpides N.C."/>
            <person name="Woyke T."/>
            <person name="Klenk H.P."/>
        </authorList>
    </citation>
    <scope>NUCLEOTIDE SEQUENCE</scope>
    <source>
        <strain evidence="3">ATCC 51460 / DSM 7334 / H1</strain>
    </source>
</reference>
<evidence type="ECO:0000313" key="3">
    <source>
        <dbReference type="Proteomes" id="UP000000503"/>
    </source>
</evidence>